<feature type="transmembrane region" description="Helical" evidence="2">
    <location>
        <begin position="20"/>
        <end position="45"/>
    </location>
</feature>
<dbReference type="SUPFAM" id="SSF103473">
    <property type="entry name" value="MFS general substrate transporter"/>
    <property type="match status" value="1"/>
</dbReference>
<evidence type="ECO:0000256" key="2">
    <source>
        <dbReference type="SAM" id="Phobius"/>
    </source>
</evidence>
<dbReference type="Gene3D" id="1.20.1250.20">
    <property type="entry name" value="MFS general substrate transporter like domains"/>
    <property type="match status" value="1"/>
</dbReference>
<dbReference type="EMBL" id="JWZT01003754">
    <property type="protein sequence ID" value="KII65600.1"/>
    <property type="molecule type" value="Genomic_DNA"/>
</dbReference>
<reference evidence="3 4" key="1">
    <citation type="journal article" date="2014" name="Genome Biol. Evol.">
        <title>The genome of the myxosporean Thelohanellus kitauei shows adaptations to nutrient acquisition within its fish host.</title>
        <authorList>
            <person name="Yang Y."/>
            <person name="Xiong J."/>
            <person name="Zhou Z."/>
            <person name="Huo F."/>
            <person name="Miao W."/>
            <person name="Ran C."/>
            <person name="Liu Y."/>
            <person name="Zhang J."/>
            <person name="Feng J."/>
            <person name="Wang M."/>
            <person name="Wang M."/>
            <person name="Wang L."/>
            <person name="Yao B."/>
        </authorList>
    </citation>
    <scope>NUCLEOTIDE SEQUENCE [LARGE SCALE GENOMIC DNA]</scope>
    <source>
        <strain evidence="3">Wuqing</strain>
    </source>
</reference>
<evidence type="ECO:0000313" key="3">
    <source>
        <dbReference type="EMBL" id="KII65600.1"/>
    </source>
</evidence>
<feature type="transmembrane region" description="Helical" evidence="2">
    <location>
        <begin position="87"/>
        <end position="108"/>
    </location>
</feature>
<feature type="transmembrane region" description="Helical" evidence="2">
    <location>
        <begin position="190"/>
        <end position="209"/>
    </location>
</feature>
<keyword evidence="1" id="KW-1015">Disulfide bond</keyword>
<dbReference type="OrthoDB" id="5959811at2759"/>
<keyword evidence="2" id="KW-1133">Transmembrane helix</keyword>
<organism evidence="3 4">
    <name type="scientific">Thelohanellus kitauei</name>
    <name type="common">Myxosporean</name>
    <dbReference type="NCBI Taxonomy" id="669202"/>
    <lineage>
        <taxon>Eukaryota</taxon>
        <taxon>Metazoa</taxon>
        <taxon>Cnidaria</taxon>
        <taxon>Myxozoa</taxon>
        <taxon>Myxosporea</taxon>
        <taxon>Bivalvulida</taxon>
        <taxon>Platysporina</taxon>
        <taxon>Myxobolidae</taxon>
        <taxon>Thelohanellus</taxon>
    </lineage>
</organism>
<dbReference type="AlphaFoldDB" id="A0A0C2MMN1"/>
<protein>
    <submittedName>
        <fullName evidence="3">Solute carrier organic anion transporter family member 4A1</fullName>
    </submittedName>
</protein>
<feature type="transmembrane region" description="Helical" evidence="2">
    <location>
        <begin position="145"/>
        <end position="169"/>
    </location>
</feature>
<dbReference type="GO" id="GO:0043252">
    <property type="term" value="P:sodium-independent organic anion transport"/>
    <property type="evidence" value="ECO:0007669"/>
    <property type="project" value="TreeGrafter"/>
</dbReference>
<proteinExistence type="predicted"/>
<evidence type="ECO:0000313" key="4">
    <source>
        <dbReference type="Proteomes" id="UP000031668"/>
    </source>
</evidence>
<feature type="transmembrane region" description="Helical" evidence="2">
    <location>
        <begin position="229"/>
        <end position="249"/>
    </location>
</feature>
<name>A0A0C2MMN1_THEKT</name>
<evidence type="ECO:0000256" key="1">
    <source>
        <dbReference type="ARBA" id="ARBA00023157"/>
    </source>
</evidence>
<dbReference type="Pfam" id="PF03137">
    <property type="entry name" value="OATP"/>
    <property type="match status" value="1"/>
</dbReference>
<accession>A0A0C2MMN1</accession>
<sequence length="259" mass="29495">MVVKTEDGQKLQNLARKGDYVQLVILYLVSIVQGGLVTGGISVSISSIEKAFHLSNFYVVLIFTFYNIFVGIVSIPLTYIAKNHKQIYISIGMFLICIGGIIFIMPVLMKSNQELNVTINSHLCIENKVHIQETEDPSQALYLSLMYVSFALIGIGAAPIFTIAIKYIFETFPEEKTPVFTSIFNMCQMFGSMIVFIFSKFILKIHIFPWQQHDQKITPEQETWVGAYWLTYLIGSMVMFVLMILNLIVTRFNARSRSK</sequence>
<keyword evidence="2" id="KW-0472">Membrane</keyword>
<dbReference type="OMA" id="CETENPP"/>
<dbReference type="GO" id="GO:0016323">
    <property type="term" value="C:basolateral plasma membrane"/>
    <property type="evidence" value="ECO:0007669"/>
    <property type="project" value="TreeGrafter"/>
</dbReference>
<dbReference type="InterPro" id="IPR036259">
    <property type="entry name" value="MFS_trans_sf"/>
</dbReference>
<gene>
    <name evidence="3" type="ORF">RF11_05429</name>
</gene>
<dbReference type="GO" id="GO:0015347">
    <property type="term" value="F:sodium-independent organic anion transmembrane transporter activity"/>
    <property type="evidence" value="ECO:0007669"/>
    <property type="project" value="TreeGrafter"/>
</dbReference>
<dbReference type="InterPro" id="IPR004156">
    <property type="entry name" value="OATP"/>
</dbReference>
<dbReference type="Proteomes" id="UP000031668">
    <property type="component" value="Unassembled WGS sequence"/>
</dbReference>
<keyword evidence="2" id="KW-0812">Transmembrane</keyword>
<keyword evidence="4" id="KW-1185">Reference proteome</keyword>
<dbReference type="PANTHER" id="PTHR11388:SF100">
    <property type="entry name" value="SOLUTE CARRIER ORGANIC ANION TRANSPORTER FAMILY MEMBER 4A1"/>
    <property type="match status" value="1"/>
</dbReference>
<feature type="transmembrane region" description="Helical" evidence="2">
    <location>
        <begin position="57"/>
        <end position="80"/>
    </location>
</feature>
<comment type="caution">
    <text evidence="3">The sequence shown here is derived from an EMBL/GenBank/DDBJ whole genome shotgun (WGS) entry which is preliminary data.</text>
</comment>
<dbReference type="PANTHER" id="PTHR11388">
    <property type="entry name" value="ORGANIC ANION TRANSPORTER"/>
    <property type="match status" value="1"/>
</dbReference>